<dbReference type="EMBL" id="JANSHE010000452">
    <property type="protein sequence ID" value="KAJ3010678.1"/>
    <property type="molecule type" value="Genomic_DNA"/>
</dbReference>
<keyword evidence="2" id="KW-1185">Reference proteome</keyword>
<dbReference type="Proteomes" id="UP001144978">
    <property type="component" value="Unassembled WGS sequence"/>
</dbReference>
<proteinExistence type="predicted"/>
<gene>
    <name evidence="1" type="ORF">NUW54_g2409</name>
</gene>
<accession>A0ACC1Q481</accession>
<sequence length="301" mass="33097">MSEIGYQLGPIPIAGDNQGSLFMGSNPVTESRSKHIDIRYHAIREYIENKQIEVYFVDGSNNPADLFTKNLGHIKFTKFRGELGLESAPGKAAIYERPAYLDVALGGLDIAALNSHIDIMSNSLQNLVPILDGSNYHRWADLMKAYLQQQQVWFVVELPDGITAPTLAEDGSNQNNVIAWTQMQSKALGSIRLRLNDEVAKVVKDKTTAKEVWDELKELYSVTSALGAYSLYKVAANTRIPANEHPGPAIAKIQGNLDQLASVGIDVPMNLRALIILDAAPPRTSPPLMSGKPLWHPGNRQ</sequence>
<evidence type="ECO:0000313" key="1">
    <source>
        <dbReference type="EMBL" id="KAJ3010678.1"/>
    </source>
</evidence>
<reference evidence="1" key="1">
    <citation type="submission" date="2022-08" db="EMBL/GenBank/DDBJ databases">
        <title>Genome Sequence of Pycnoporus sanguineus.</title>
        <authorList>
            <person name="Buettner E."/>
        </authorList>
    </citation>
    <scope>NUCLEOTIDE SEQUENCE</scope>
    <source>
        <strain evidence="1">CG-C14</strain>
    </source>
</reference>
<protein>
    <submittedName>
        <fullName evidence="1">Uncharacterized protein</fullName>
    </submittedName>
</protein>
<name>A0ACC1Q481_9APHY</name>
<comment type="caution">
    <text evidence="1">The sequence shown here is derived from an EMBL/GenBank/DDBJ whole genome shotgun (WGS) entry which is preliminary data.</text>
</comment>
<evidence type="ECO:0000313" key="2">
    <source>
        <dbReference type="Proteomes" id="UP001144978"/>
    </source>
</evidence>
<organism evidence="1 2">
    <name type="scientific">Trametes sanguinea</name>
    <dbReference type="NCBI Taxonomy" id="158606"/>
    <lineage>
        <taxon>Eukaryota</taxon>
        <taxon>Fungi</taxon>
        <taxon>Dikarya</taxon>
        <taxon>Basidiomycota</taxon>
        <taxon>Agaricomycotina</taxon>
        <taxon>Agaricomycetes</taxon>
        <taxon>Polyporales</taxon>
        <taxon>Polyporaceae</taxon>
        <taxon>Trametes</taxon>
    </lineage>
</organism>